<keyword evidence="5" id="KW-0378">Hydrolase</keyword>
<feature type="compositionally biased region" description="Low complexity" evidence="7">
    <location>
        <begin position="42"/>
        <end position="56"/>
    </location>
</feature>
<dbReference type="InterPro" id="IPR017853">
    <property type="entry name" value="GH"/>
</dbReference>
<comment type="similarity">
    <text evidence="2">Belongs to the glycosyl hydrolase 51 family.</text>
</comment>
<feature type="domain" description="Alpha-L-arabinofuranosidase C-terminal" evidence="8">
    <location>
        <begin position="482"/>
        <end position="841"/>
    </location>
</feature>
<dbReference type="InterPro" id="IPR055235">
    <property type="entry name" value="ASD1_cat"/>
</dbReference>
<dbReference type="Gene3D" id="3.20.20.80">
    <property type="entry name" value="Glycosidases"/>
    <property type="match status" value="1"/>
</dbReference>
<dbReference type="Pfam" id="PF06964">
    <property type="entry name" value="Alpha-L-AF_C"/>
    <property type="match status" value="1"/>
</dbReference>
<sequence length="851" mass="93262">MVANNGKWLKLSGAIATVALGAGLAIYYGGSGDNGKDEAGPAVQTDQAAEQQAAPETAIDPFQLTIDESKPGIAISPTLYGAFFEDINHAGDGGLYAEMLMNRSFENASLSVESWNLYTTGDGEGNIEITQDHLLNKAQKQALAVKVDSTAINGWVGASNGGFWGLSVTKGKTYKVSFYAKASSDFNGQLRVSLEDAGRTVTYAEQKTEALTKDWKLYTLTLTPDTDDTGAYFVISANTTGTFVLDVVSMFPETWNNRENGLRVDLAQKVADMKPSFLRFPGGCFIEGATQADAFYWKETIGPVAERAGHNNIWGYRTTDGLGFHEFLQWSEDMGAEPLYVTNVGISHDGDPFANYSTSPIEELGTWIQDALDAIEYANGPVTSKWGAVRAANGHPEPFNLKYIEVGNENNFQMSEYVQRYPQFYRAIKEKYPEITVISNADNAGEKVDMVDEHYYFAPQWFMNHANKYDSYDRNGPDIYVGEYAVTIDAGNGNMAAALGEAAFMTGMERNSDIVKMASYAPLFVNVNDRRWNPDAIVFDHATSYGTPSYYVQMLFGQNKGDTLVPGALTGGPKAELAPISGGVGVGSWATQVEYDDVKVTSADGSKVLMEDSFDKDSGTWQTMNGDWAVQDGSYVQSSDQTNVRATTGDVDWSNYTMTMRARKTGGAEGMLIMFAVKDSDNYYWWNLGGWGNTKSAIEKAQSGSKATIGEEWPLRVNDGQWYNIRVEVSGRTIRCYLDDQLIHEVTEEPDAGPIFHVTGIDRETGDTIIKLVNTSEKQQRMHINVAGTQQPIAESADVITLKADSLDAENSLMEPTLIAPVTSVISNAGESFDYALEPYSITVIRLHHKQ</sequence>
<dbReference type="InterPro" id="IPR003305">
    <property type="entry name" value="CenC_carb-bd"/>
</dbReference>
<keyword evidence="10" id="KW-1185">Reference proteome</keyword>
<dbReference type="SUPFAM" id="SSF51445">
    <property type="entry name" value="(Trans)glycosidases"/>
    <property type="match status" value="1"/>
</dbReference>
<evidence type="ECO:0000313" key="10">
    <source>
        <dbReference type="Proteomes" id="UP000609346"/>
    </source>
</evidence>
<dbReference type="Pfam" id="PF06439">
    <property type="entry name" value="3keto-disac_hyd"/>
    <property type="match status" value="1"/>
</dbReference>
<dbReference type="EC" id="3.2.1.55" evidence="3"/>
<gene>
    <name evidence="9" type="ORF">H8B09_28135</name>
</gene>
<evidence type="ECO:0000256" key="4">
    <source>
        <dbReference type="ARBA" id="ARBA00022729"/>
    </source>
</evidence>
<dbReference type="PANTHER" id="PTHR31776">
    <property type="entry name" value="ALPHA-L-ARABINOFURANOSIDASE 1"/>
    <property type="match status" value="1"/>
</dbReference>
<keyword evidence="4" id="KW-0732">Signal</keyword>
<dbReference type="Pfam" id="PF22848">
    <property type="entry name" value="ASD1_dom"/>
    <property type="match status" value="1"/>
</dbReference>
<protein>
    <recommendedName>
        <fullName evidence="3">non-reducing end alpha-L-arabinofuranosidase</fullName>
        <ecNumber evidence="3">3.2.1.55</ecNumber>
    </recommendedName>
</protein>
<evidence type="ECO:0000256" key="7">
    <source>
        <dbReference type="SAM" id="MobiDB-lite"/>
    </source>
</evidence>
<comment type="caution">
    <text evidence="9">The sequence shown here is derived from an EMBL/GenBank/DDBJ whole genome shotgun (WGS) entry which is preliminary data.</text>
</comment>
<dbReference type="EMBL" id="JACXZA010000010">
    <property type="protein sequence ID" value="MBD3922629.1"/>
    <property type="molecule type" value="Genomic_DNA"/>
</dbReference>
<evidence type="ECO:0000313" key="9">
    <source>
        <dbReference type="EMBL" id="MBD3922629.1"/>
    </source>
</evidence>
<evidence type="ECO:0000259" key="8">
    <source>
        <dbReference type="SMART" id="SM00813"/>
    </source>
</evidence>
<dbReference type="Pfam" id="PF02018">
    <property type="entry name" value="CBM_4_9"/>
    <property type="match status" value="1"/>
</dbReference>
<evidence type="ECO:0000256" key="3">
    <source>
        <dbReference type="ARBA" id="ARBA00012670"/>
    </source>
</evidence>
<reference evidence="9 10" key="1">
    <citation type="submission" date="2020-09" db="EMBL/GenBank/DDBJ databases">
        <title>Paenibacillus sp. strain PR3 16S rRNA gene Genome sequencing and assembly.</title>
        <authorList>
            <person name="Kim J."/>
        </authorList>
    </citation>
    <scope>NUCLEOTIDE SEQUENCE [LARGE SCALE GENOMIC DNA]</scope>
    <source>
        <strain evidence="9 10">PR3</strain>
    </source>
</reference>
<evidence type="ECO:0000256" key="2">
    <source>
        <dbReference type="ARBA" id="ARBA00007186"/>
    </source>
</evidence>
<evidence type="ECO:0000256" key="6">
    <source>
        <dbReference type="ARBA" id="ARBA00023180"/>
    </source>
</evidence>
<keyword evidence="6" id="KW-0325">Glycoprotein</keyword>
<accession>A0ABR8N379</accession>
<dbReference type="Proteomes" id="UP000609346">
    <property type="component" value="Unassembled WGS sequence"/>
</dbReference>
<organism evidence="9 10">
    <name type="scientific">Paenibacillus terricola</name>
    <dbReference type="NCBI Taxonomy" id="2763503"/>
    <lineage>
        <taxon>Bacteria</taxon>
        <taxon>Bacillati</taxon>
        <taxon>Bacillota</taxon>
        <taxon>Bacilli</taxon>
        <taxon>Bacillales</taxon>
        <taxon>Paenibacillaceae</taxon>
        <taxon>Paenibacillus</taxon>
    </lineage>
</organism>
<proteinExistence type="inferred from homology"/>
<comment type="catalytic activity">
    <reaction evidence="1">
        <text>Hydrolysis of terminal non-reducing alpha-L-arabinofuranoside residues in alpha-L-arabinosides.</text>
        <dbReference type="EC" id="3.2.1.55"/>
    </reaction>
</comment>
<feature type="region of interest" description="Disordered" evidence="7">
    <location>
        <begin position="35"/>
        <end position="56"/>
    </location>
</feature>
<dbReference type="SMART" id="SM00813">
    <property type="entry name" value="Alpha-L-AF_C"/>
    <property type="match status" value="1"/>
</dbReference>
<evidence type="ECO:0000256" key="5">
    <source>
        <dbReference type="ARBA" id="ARBA00022801"/>
    </source>
</evidence>
<dbReference type="SUPFAM" id="SSF49785">
    <property type="entry name" value="Galactose-binding domain-like"/>
    <property type="match status" value="1"/>
</dbReference>
<dbReference type="InterPro" id="IPR010720">
    <property type="entry name" value="Alpha-L-AF_C"/>
</dbReference>
<dbReference type="InterPro" id="IPR010496">
    <property type="entry name" value="AL/BT2_dom"/>
</dbReference>
<dbReference type="Gene3D" id="2.60.120.560">
    <property type="entry name" value="Exo-inulinase, domain 1"/>
    <property type="match status" value="1"/>
</dbReference>
<dbReference type="SUPFAM" id="SSF49899">
    <property type="entry name" value="Concanavalin A-like lectins/glucanases"/>
    <property type="match status" value="1"/>
</dbReference>
<name>A0ABR8N379_9BACL</name>
<dbReference type="PANTHER" id="PTHR31776:SF0">
    <property type="entry name" value="ALPHA-L-ARABINOFURANOSIDASE 1"/>
    <property type="match status" value="1"/>
</dbReference>
<evidence type="ECO:0000256" key="1">
    <source>
        <dbReference type="ARBA" id="ARBA00001462"/>
    </source>
</evidence>
<dbReference type="InterPro" id="IPR008979">
    <property type="entry name" value="Galactose-bd-like_sf"/>
</dbReference>
<dbReference type="InterPro" id="IPR013320">
    <property type="entry name" value="ConA-like_dom_sf"/>
</dbReference>
<dbReference type="RefSeq" id="WP_191206930.1">
    <property type="nucleotide sequence ID" value="NZ_JACXZA010000010.1"/>
</dbReference>
<dbReference type="InterPro" id="IPR051563">
    <property type="entry name" value="Glycosyl_Hydrolase_51"/>
</dbReference>